<comment type="caution">
    <text evidence="4">The sequence shown here is derived from an EMBL/GenBank/DDBJ whole genome shotgun (WGS) entry which is preliminary data.</text>
</comment>
<feature type="compositionally biased region" description="Polar residues" evidence="2">
    <location>
        <begin position="1"/>
        <end position="11"/>
    </location>
</feature>
<dbReference type="Gene3D" id="3.30.70.330">
    <property type="match status" value="1"/>
</dbReference>
<dbReference type="PROSITE" id="PS50102">
    <property type="entry name" value="RRM"/>
    <property type="match status" value="1"/>
</dbReference>
<accession>A0A8H4AD59</accession>
<dbReference type="CDD" id="cd00590">
    <property type="entry name" value="RRM_SF"/>
    <property type="match status" value="1"/>
</dbReference>
<reference evidence="4 5" key="1">
    <citation type="journal article" date="2019" name="Environ. Microbiol.">
        <title>At the nexus of three kingdoms: the genome of the mycorrhizal fungus Gigaspora margarita provides insights into plant, endobacterial and fungal interactions.</title>
        <authorList>
            <person name="Venice F."/>
            <person name="Ghignone S."/>
            <person name="Salvioli di Fossalunga A."/>
            <person name="Amselem J."/>
            <person name="Novero M."/>
            <person name="Xianan X."/>
            <person name="Sedzielewska Toro K."/>
            <person name="Morin E."/>
            <person name="Lipzen A."/>
            <person name="Grigoriev I.V."/>
            <person name="Henrissat B."/>
            <person name="Martin F.M."/>
            <person name="Bonfante P."/>
        </authorList>
    </citation>
    <scope>NUCLEOTIDE SEQUENCE [LARGE SCALE GENOMIC DNA]</scope>
    <source>
        <strain evidence="4 5">BEG34</strain>
    </source>
</reference>
<dbReference type="Proteomes" id="UP000439903">
    <property type="component" value="Unassembled WGS sequence"/>
</dbReference>
<gene>
    <name evidence="4" type="ORF">F8M41_023545</name>
</gene>
<feature type="region of interest" description="Disordered" evidence="2">
    <location>
        <begin position="219"/>
        <end position="260"/>
    </location>
</feature>
<feature type="compositionally biased region" description="Basic and acidic residues" evidence="2">
    <location>
        <begin position="66"/>
        <end position="87"/>
    </location>
</feature>
<feature type="compositionally biased region" description="Low complexity" evidence="2">
    <location>
        <begin position="41"/>
        <end position="53"/>
    </location>
</feature>
<organism evidence="4 5">
    <name type="scientific">Gigaspora margarita</name>
    <dbReference type="NCBI Taxonomy" id="4874"/>
    <lineage>
        <taxon>Eukaryota</taxon>
        <taxon>Fungi</taxon>
        <taxon>Fungi incertae sedis</taxon>
        <taxon>Mucoromycota</taxon>
        <taxon>Glomeromycotina</taxon>
        <taxon>Glomeromycetes</taxon>
        <taxon>Diversisporales</taxon>
        <taxon>Gigasporaceae</taxon>
        <taxon>Gigaspora</taxon>
    </lineage>
</organism>
<dbReference type="InterPro" id="IPR035979">
    <property type="entry name" value="RBD_domain_sf"/>
</dbReference>
<dbReference type="GO" id="GO:0003723">
    <property type="term" value="F:RNA binding"/>
    <property type="evidence" value="ECO:0007669"/>
    <property type="project" value="UniProtKB-UniRule"/>
</dbReference>
<feature type="domain" description="RRM" evidence="3">
    <location>
        <begin position="131"/>
        <end position="209"/>
    </location>
</feature>
<evidence type="ECO:0000313" key="4">
    <source>
        <dbReference type="EMBL" id="KAF0481600.1"/>
    </source>
</evidence>
<feature type="region of interest" description="Disordered" evidence="2">
    <location>
        <begin position="1"/>
        <end position="130"/>
    </location>
</feature>
<dbReference type="InterPro" id="IPR050441">
    <property type="entry name" value="RBM"/>
</dbReference>
<feature type="compositionally biased region" description="Basic and acidic residues" evidence="2">
    <location>
        <begin position="94"/>
        <end position="130"/>
    </location>
</feature>
<keyword evidence="1" id="KW-0694">RNA-binding</keyword>
<dbReference type="Pfam" id="PF00076">
    <property type="entry name" value="RRM_1"/>
    <property type="match status" value="1"/>
</dbReference>
<name>A0A8H4AD59_GIGMA</name>
<protein>
    <submittedName>
        <fullName evidence="4">RNA-binding domain-containing protein</fullName>
    </submittedName>
</protein>
<dbReference type="SUPFAM" id="SSF54928">
    <property type="entry name" value="RNA-binding domain, RBD"/>
    <property type="match status" value="1"/>
</dbReference>
<dbReference type="PANTHER" id="PTHR48034">
    <property type="entry name" value="TRANSFORMER-2 SEX-DETERMINING PROTEIN-RELATED"/>
    <property type="match status" value="1"/>
</dbReference>
<proteinExistence type="predicted"/>
<keyword evidence="5" id="KW-1185">Reference proteome</keyword>
<evidence type="ECO:0000259" key="3">
    <source>
        <dbReference type="PROSITE" id="PS50102"/>
    </source>
</evidence>
<sequence>MDQQNGTSRSESVPPPPSQHPETVSGGGSHPYTSRKDRSMSPRTSGYRRSSYSPRRRSPSPRGYRNGREERYREDRYTREDRYDRGYARGGGGYREDRGYRDNFYGSERRGPPRRSKPIDRGSEKERRDSTTLYVGNLPYAFREQDVADMFERYGRLRKVTVQIDHYTGRNKGFAFVEFEDRRDAEDAFDKYNGTNVEGRRLKLDWDIGLSKKDAHRRDKYAIMDNYGRPDPYQRGPSPIMRGFSPNYRTGGRSSSPYRR</sequence>
<dbReference type="InterPro" id="IPR012677">
    <property type="entry name" value="Nucleotide-bd_a/b_plait_sf"/>
</dbReference>
<dbReference type="InterPro" id="IPR000504">
    <property type="entry name" value="RRM_dom"/>
</dbReference>
<dbReference type="SMART" id="SM00360">
    <property type="entry name" value="RRM"/>
    <property type="match status" value="1"/>
</dbReference>
<dbReference type="OrthoDB" id="439808at2759"/>
<evidence type="ECO:0000256" key="1">
    <source>
        <dbReference type="PROSITE-ProRule" id="PRU00176"/>
    </source>
</evidence>
<dbReference type="EMBL" id="WTPW01000770">
    <property type="protein sequence ID" value="KAF0481600.1"/>
    <property type="molecule type" value="Genomic_DNA"/>
</dbReference>
<dbReference type="AlphaFoldDB" id="A0A8H4AD59"/>
<evidence type="ECO:0000313" key="5">
    <source>
        <dbReference type="Proteomes" id="UP000439903"/>
    </source>
</evidence>
<evidence type="ECO:0000256" key="2">
    <source>
        <dbReference type="SAM" id="MobiDB-lite"/>
    </source>
</evidence>